<sequence length="532" mass="59409">MVQHYSRSLRFRFLAALGGVLLIALMSLVVLSRWVIFPALHKEERAVVTQELKKIERALQISQQNLLAQARDWAIWDDTYEFVQGNYPGYTDTNFSQQMFEEMGYQLMAFFNAEGGVHFLAGINPATGRYHTCYSTERECRWMAGLVRTMQASIKEDPEQGKSELYAGSPPLIVASNPIFRTDESGPLQGWLFQVRPMDNAWLALIEDYTGLETTLSVVNSSDSNDIAITISGNTIFAQRYLSTYPLNEQLALETQLNRTSYLASLETFRYVLLWTACLMLLVIVLVLLLLERIILKPLKILTRFTQQASDDLEGAHSLLRRGDEIGILARAFQKQFKRQQQLNAELIELSTHDPLTGLPNRRLFDQRLQEVVNIALASGQPLTVMMIDIDHFKLFNDHYGHPEGDVCLQRVAQAMHNVASAHGFFIARTGGEEFSAMLPATSATQAVEKSQALSHAIDQLQHPHQVSPVASYVTVSIGISQLDIEGAMTPSGLMTTADQALYAAKAAGRHCVKVYTPSLANAVFSSHNTPP</sequence>
<dbReference type="Gene3D" id="3.30.70.270">
    <property type="match status" value="1"/>
</dbReference>
<dbReference type="InterPro" id="IPR000160">
    <property type="entry name" value="GGDEF_dom"/>
</dbReference>
<keyword evidence="4" id="KW-1133">Transmembrane helix</keyword>
<dbReference type="InterPro" id="IPR007892">
    <property type="entry name" value="CHASE4"/>
</dbReference>
<dbReference type="GO" id="GO:0005886">
    <property type="term" value="C:plasma membrane"/>
    <property type="evidence" value="ECO:0007669"/>
    <property type="project" value="TreeGrafter"/>
</dbReference>
<dbReference type="GO" id="GO:0052621">
    <property type="term" value="F:diguanylate cyclase activity"/>
    <property type="evidence" value="ECO:0007669"/>
    <property type="project" value="UniProtKB-EC"/>
</dbReference>
<dbReference type="Proteomes" id="UP000197334">
    <property type="component" value="Unassembled WGS sequence"/>
</dbReference>
<dbReference type="GO" id="GO:1902201">
    <property type="term" value="P:negative regulation of bacterial-type flagellum-dependent cell motility"/>
    <property type="evidence" value="ECO:0007669"/>
    <property type="project" value="TreeGrafter"/>
</dbReference>
<dbReference type="InterPro" id="IPR043128">
    <property type="entry name" value="Rev_trsase/Diguanyl_cyclase"/>
</dbReference>
<evidence type="ECO:0000313" key="7">
    <source>
        <dbReference type="Proteomes" id="UP000197334"/>
    </source>
</evidence>
<keyword evidence="4" id="KW-0812">Transmembrane</keyword>
<dbReference type="CDD" id="cd01949">
    <property type="entry name" value="GGDEF"/>
    <property type="match status" value="1"/>
</dbReference>
<dbReference type="SMART" id="SM00267">
    <property type="entry name" value="GGDEF"/>
    <property type="match status" value="1"/>
</dbReference>
<comment type="catalytic activity">
    <reaction evidence="3">
        <text>2 GTP = 3',3'-c-di-GMP + 2 diphosphate</text>
        <dbReference type="Rhea" id="RHEA:24898"/>
        <dbReference type="ChEBI" id="CHEBI:33019"/>
        <dbReference type="ChEBI" id="CHEBI:37565"/>
        <dbReference type="ChEBI" id="CHEBI:58805"/>
        <dbReference type="EC" id="2.7.7.65"/>
    </reaction>
</comment>
<dbReference type="InterPro" id="IPR029787">
    <property type="entry name" value="Nucleotide_cyclase"/>
</dbReference>
<dbReference type="InterPro" id="IPR050469">
    <property type="entry name" value="Diguanylate_Cyclase"/>
</dbReference>
<evidence type="ECO:0000256" key="4">
    <source>
        <dbReference type="SAM" id="Phobius"/>
    </source>
</evidence>
<evidence type="ECO:0000256" key="3">
    <source>
        <dbReference type="ARBA" id="ARBA00034247"/>
    </source>
</evidence>
<dbReference type="Pfam" id="PF00990">
    <property type="entry name" value="GGDEF"/>
    <property type="match status" value="1"/>
</dbReference>
<proteinExistence type="predicted"/>
<dbReference type="PANTHER" id="PTHR45138:SF9">
    <property type="entry name" value="DIGUANYLATE CYCLASE DGCM-RELATED"/>
    <property type="match status" value="1"/>
</dbReference>
<dbReference type="AlphaFoldDB" id="A0A246RVT9"/>
<dbReference type="FunFam" id="3.30.70.270:FF:000001">
    <property type="entry name" value="Diguanylate cyclase domain protein"/>
    <property type="match status" value="1"/>
</dbReference>
<comment type="caution">
    <text evidence="6">The sequence shown here is derived from an EMBL/GenBank/DDBJ whole genome shotgun (WGS) entry which is preliminary data.</text>
</comment>
<evidence type="ECO:0000313" key="6">
    <source>
        <dbReference type="EMBL" id="OWV28274.1"/>
    </source>
</evidence>
<name>A0A246RVT9_9GAMM</name>
<evidence type="ECO:0000259" key="5">
    <source>
        <dbReference type="PROSITE" id="PS50887"/>
    </source>
</evidence>
<keyword evidence="4" id="KW-0472">Membrane</keyword>
<feature type="domain" description="GGDEF" evidence="5">
    <location>
        <begin position="381"/>
        <end position="518"/>
    </location>
</feature>
<dbReference type="EC" id="2.7.7.65" evidence="2"/>
<dbReference type="EMBL" id="JPUA01000037">
    <property type="protein sequence ID" value="OWV28274.1"/>
    <property type="molecule type" value="Genomic_DNA"/>
</dbReference>
<protein>
    <recommendedName>
        <fullName evidence="2">diguanylate cyclase</fullName>
        <ecNumber evidence="2">2.7.7.65</ecNumber>
    </recommendedName>
</protein>
<dbReference type="GO" id="GO:0043709">
    <property type="term" value="P:cell adhesion involved in single-species biofilm formation"/>
    <property type="evidence" value="ECO:0007669"/>
    <property type="project" value="TreeGrafter"/>
</dbReference>
<gene>
    <name evidence="6" type="ORF">JI62_18300</name>
</gene>
<evidence type="ECO:0000256" key="1">
    <source>
        <dbReference type="ARBA" id="ARBA00001946"/>
    </source>
</evidence>
<organism evidence="6 7">
    <name type="scientific">Halomonas campaniensis</name>
    <dbReference type="NCBI Taxonomy" id="213554"/>
    <lineage>
        <taxon>Bacteria</taxon>
        <taxon>Pseudomonadati</taxon>
        <taxon>Pseudomonadota</taxon>
        <taxon>Gammaproteobacteria</taxon>
        <taxon>Oceanospirillales</taxon>
        <taxon>Halomonadaceae</taxon>
        <taxon>Halomonas</taxon>
    </lineage>
</organism>
<dbReference type="PROSITE" id="PS50887">
    <property type="entry name" value="GGDEF"/>
    <property type="match status" value="1"/>
</dbReference>
<comment type="cofactor">
    <cofactor evidence="1">
        <name>Mg(2+)</name>
        <dbReference type="ChEBI" id="CHEBI:18420"/>
    </cofactor>
</comment>
<dbReference type="SUPFAM" id="SSF55073">
    <property type="entry name" value="Nucleotide cyclase"/>
    <property type="match status" value="1"/>
</dbReference>
<dbReference type="Gene3D" id="6.10.340.10">
    <property type="match status" value="1"/>
</dbReference>
<dbReference type="OrthoDB" id="9812260at2"/>
<evidence type="ECO:0000256" key="2">
    <source>
        <dbReference type="ARBA" id="ARBA00012528"/>
    </source>
</evidence>
<dbReference type="NCBIfam" id="TIGR00254">
    <property type="entry name" value="GGDEF"/>
    <property type="match status" value="1"/>
</dbReference>
<dbReference type="RefSeq" id="WP_088701575.1">
    <property type="nucleotide sequence ID" value="NZ_JPUA01000037.1"/>
</dbReference>
<dbReference type="PANTHER" id="PTHR45138">
    <property type="entry name" value="REGULATORY COMPONENTS OF SENSORY TRANSDUCTION SYSTEM"/>
    <property type="match status" value="1"/>
</dbReference>
<dbReference type="Pfam" id="PF05228">
    <property type="entry name" value="CHASE4"/>
    <property type="match status" value="1"/>
</dbReference>
<accession>A0A246RVT9</accession>
<feature type="transmembrane region" description="Helical" evidence="4">
    <location>
        <begin position="271"/>
        <end position="291"/>
    </location>
</feature>
<keyword evidence="7" id="KW-1185">Reference proteome</keyword>
<reference evidence="6 7" key="1">
    <citation type="submission" date="2014-08" db="EMBL/GenBank/DDBJ databases">
        <title>Draft genome sequence of a novel L-asparaginase producing marine bacterium, Halomonas campaniensis.</title>
        <authorList>
            <person name="Sundarakrishnan B."/>
            <person name="Moushumi Priya A."/>
            <person name="Raman G."/>
            <person name="Sakthivel N."/>
            <person name="Park S."/>
            <person name="Jayachandran S."/>
        </authorList>
    </citation>
    <scope>NUCLEOTIDE SEQUENCE [LARGE SCALE GENOMIC DNA]</scope>
    <source>
        <strain evidence="6 7">SK03</strain>
    </source>
</reference>